<keyword evidence="4" id="KW-0150">Chloroplast</keyword>
<organism evidence="5 6">
    <name type="scientific">Chlamydomonas schloesseri</name>
    <dbReference type="NCBI Taxonomy" id="2026947"/>
    <lineage>
        <taxon>Eukaryota</taxon>
        <taxon>Viridiplantae</taxon>
        <taxon>Chlorophyta</taxon>
        <taxon>core chlorophytes</taxon>
        <taxon>Chlorophyceae</taxon>
        <taxon>CS clade</taxon>
        <taxon>Chlamydomonadales</taxon>
        <taxon>Chlamydomonadaceae</taxon>
        <taxon>Chlamydomonas</taxon>
    </lineage>
</organism>
<dbReference type="GO" id="GO:0052624">
    <property type="term" value="F:2-phytyl-1,4-naphthoquinone methyltransferase activity"/>
    <property type="evidence" value="ECO:0007669"/>
    <property type="project" value="UniProtKB-UniRule"/>
</dbReference>
<keyword evidence="3 4" id="KW-0949">S-adenosyl-L-methionine</keyword>
<name>A0A835WGH7_9CHLO</name>
<accession>A0A835WGH7</accession>
<dbReference type="EMBL" id="JAEHOD010000025">
    <property type="protein sequence ID" value="KAG2446731.1"/>
    <property type="molecule type" value="Genomic_DNA"/>
</dbReference>
<dbReference type="GO" id="GO:0032259">
    <property type="term" value="P:methylation"/>
    <property type="evidence" value="ECO:0007669"/>
    <property type="project" value="UniProtKB-KW"/>
</dbReference>
<dbReference type="PANTHER" id="PTHR43591:SF24">
    <property type="entry name" value="2-METHOXY-6-POLYPRENYL-1,4-BENZOQUINOL METHYLASE, MITOCHONDRIAL"/>
    <property type="match status" value="1"/>
</dbReference>
<comment type="similarity">
    <text evidence="4">Belongs to the class I-like SAM-binding methyltransferase superfamily. MenG/UbiE family.</text>
</comment>
<dbReference type="AlphaFoldDB" id="A0A835WGH7"/>
<proteinExistence type="inferred from homology"/>
<keyword evidence="1 4" id="KW-0489">Methyltransferase</keyword>
<comment type="caution">
    <text evidence="5">The sequence shown here is derived from an EMBL/GenBank/DDBJ whole genome shotgun (WGS) entry which is preliminary data.</text>
</comment>
<dbReference type="PROSITE" id="PS51608">
    <property type="entry name" value="SAM_MT_UBIE"/>
    <property type="match status" value="1"/>
</dbReference>
<keyword evidence="2 4" id="KW-0808">Transferase</keyword>
<evidence type="ECO:0000313" key="5">
    <source>
        <dbReference type="EMBL" id="KAG2446731.1"/>
    </source>
</evidence>
<dbReference type="SUPFAM" id="SSF53335">
    <property type="entry name" value="S-adenosyl-L-methionine-dependent methyltransferases"/>
    <property type="match status" value="1"/>
</dbReference>
<evidence type="ECO:0000256" key="4">
    <source>
        <dbReference type="HAMAP-Rule" id="MF_03192"/>
    </source>
</evidence>
<evidence type="ECO:0000256" key="1">
    <source>
        <dbReference type="ARBA" id="ARBA00022603"/>
    </source>
</evidence>
<evidence type="ECO:0000256" key="3">
    <source>
        <dbReference type="ARBA" id="ARBA00022691"/>
    </source>
</evidence>
<keyword evidence="6" id="KW-1185">Reference proteome</keyword>
<dbReference type="NCBIfam" id="TIGR01934">
    <property type="entry name" value="MenG_MenH_UbiE"/>
    <property type="match status" value="1"/>
</dbReference>
<dbReference type="OrthoDB" id="6329284at2759"/>
<dbReference type="GO" id="GO:0042372">
    <property type="term" value="P:phylloquinone biosynthetic process"/>
    <property type="evidence" value="ECO:0007669"/>
    <property type="project" value="UniProtKB-UniRule"/>
</dbReference>
<protein>
    <recommendedName>
        <fullName evidence="4">2-phytyl-1,4-beta-naphthoquinone methyltransferase, chloroplastic</fullName>
        <ecNumber evidence="4">2.1.1.329</ecNumber>
    </recommendedName>
    <alternativeName>
        <fullName evidence="4">Demethylphylloquinone methyltransferase</fullName>
    </alternativeName>
    <alternativeName>
        <fullName evidence="4">Menaquinone biosynthesis methyltransferase ubiE-like protein</fullName>
    </alternativeName>
</protein>
<dbReference type="Gene3D" id="3.40.50.150">
    <property type="entry name" value="Vaccinia Virus protein VP39"/>
    <property type="match status" value="1"/>
</dbReference>
<dbReference type="HAMAP" id="MF_01982">
    <property type="entry name" value="MenG_phylloquinone_subfam"/>
    <property type="match status" value="1"/>
</dbReference>
<comment type="catalytic activity">
    <reaction evidence="4">
        <text>demethylphylloquinol + S-adenosyl-L-methionine = phylloquinol + S-adenosyl-L-homocysteine + H(+)</text>
        <dbReference type="Rhea" id="RHEA:40551"/>
        <dbReference type="ChEBI" id="CHEBI:15378"/>
        <dbReference type="ChEBI" id="CHEBI:28433"/>
        <dbReference type="ChEBI" id="CHEBI:57856"/>
        <dbReference type="ChEBI" id="CHEBI:59789"/>
        <dbReference type="ChEBI" id="CHEBI:87844"/>
        <dbReference type="EC" id="2.1.1.329"/>
    </reaction>
</comment>
<comment type="function">
    <text evidence="4">Involved in the biosynthesis of phylloquinone (vitamin K1). Methyltransferase required for the conversion of 2-phytyl-1,4-beta-naphthoquinol to phylloquinol.</text>
</comment>
<dbReference type="InterPro" id="IPR023576">
    <property type="entry name" value="UbiE/COQ5_MeTrFase_CS"/>
</dbReference>
<dbReference type="InterPro" id="IPR029063">
    <property type="entry name" value="SAM-dependent_MTases_sf"/>
</dbReference>
<evidence type="ECO:0000256" key="2">
    <source>
        <dbReference type="ARBA" id="ARBA00022679"/>
    </source>
</evidence>
<sequence>MRCLGSSQRGVAVGRDRAIVAPIKLQRSAAHGPVARPRLAVARVATDDAEALPGPQGAFVPGQEAEARQGIFNRIAPVYDELNNNLSFGQHWVWKQMTVKWSGAKPGGKALDVCCGSGDIAFLLSRAVGSKGEVTGLDFAAEMLEDASARQDEQRREGTAQGRAHIKWVQGDAMDLPFESASFDAATMGYGLRNVASIPAALKELHRVLKPGCSAAILDFNNCTDPIPDAMQAFFLEQLVVPAARRYGLAAEYEYLRPSIKRFPTGPEQERLAREAGFTTARHYPIGFDLMGVLVATKGR</sequence>
<dbReference type="PANTHER" id="PTHR43591">
    <property type="entry name" value="METHYLTRANSFERASE"/>
    <property type="match status" value="1"/>
</dbReference>
<keyword evidence="4" id="KW-0934">Plastid</keyword>
<comment type="subcellular location">
    <subcellularLocation>
        <location evidence="4">Plastid</location>
        <location evidence="4">Chloroplast</location>
    </subcellularLocation>
</comment>
<dbReference type="InterPro" id="IPR004033">
    <property type="entry name" value="UbiE/COQ5_MeTrFase"/>
</dbReference>
<evidence type="ECO:0000313" key="6">
    <source>
        <dbReference type="Proteomes" id="UP000613740"/>
    </source>
</evidence>
<dbReference type="NCBIfam" id="NF001244">
    <property type="entry name" value="PRK00216.1-5"/>
    <property type="match status" value="1"/>
</dbReference>
<dbReference type="InterPro" id="IPR032904">
    <property type="entry name" value="MenG"/>
</dbReference>
<dbReference type="EC" id="2.1.1.329" evidence="4"/>
<dbReference type="Pfam" id="PF01209">
    <property type="entry name" value="Ubie_methyltran"/>
    <property type="match status" value="1"/>
</dbReference>
<dbReference type="Proteomes" id="UP000613740">
    <property type="component" value="Unassembled WGS sequence"/>
</dbReference>
<gene>
    <name evidence="4" type="primary">MENG</name>
    <name evidence="5" type="ORF">HYH02_008292</name>
</gene>
<dbReference type="HAMAP" id="MF_01813">
    <property type="entry name" value="MenG_UbiE_methyltr"/>
    <property type="match status" value="1"/>
</dbReference>
<reference evidence="5" key="1">
    <citation type="journal article" date="2020" name="bioRxiv">
        <title>Comparative genomics of Chlamydomonas.</title>
        <authorList>
            <person name="Craig R.J."/>
            <person name="Hasan A.R."/>
            <person name="Ness R.W."/>
            <person name="Keightley P.D."/>
        </authorList>
    </citation>
    <scope>NUCLEOTIDE SEQUENCE</scope>
    <source>
        <strain evidence="5">CCAP 11/173</strain>
    </source>
</reference>
<dbReference type="CDD" id="cd02440">
    <property type="entry name" value="AdoMet_MTases"/>
    <property type="match status" value="1"/>
</dbReference>
<dbReference type="GO" id="GO:0009507">
    <property type="term" value="C:chloroplast"/>
    <property type="evidence" value="ECO:0007669"/>
    <property type="project" value="UniProtKB-SubCell"/>
</dbReference>
<dbReference type="PROSITE" id="PS01183">
    <property type="entry name" value="UBIE_1"/>
    <property type="match status" value="1"/>
</dbReference>